<keyword evidence="2" id="KW-1185">Reference proteome</keyword>
<protein>
    <submittedName>
        <fullName evidence="1">Uncharacterized protein</fullName>
    </submittedName>
</protein>
<evidence type="ECO:0000313" key="2">
    <source>
        <dbReference type="Proteomes" id="UP000790709"/>
    </source>
</evidence>
<proteinExistence type="predicted"/>
<accession>A0ACB8B4U3</accession>
<gene>
    <name evidence="1" type="ORF">BV22DRAFT_1039735</name>
</gene>
<organism evidence="1 2">
    <name type="scientific">Leucogyrophana mollusca</name>
    <dbReference type="NCBI Taxonomy" id="85980"/>
    <lineage>
        <taxon>Eukaryota</taxon>
        <taxon>Fungi</taxon>
        <taxon>Dikarya</taxon>
        <taxon>Basidiomycota</taxon>
        <taxon>Agaricomycotina</taxon>
        <taxon>Agaricomycetes</taxon>
        <taxon>Agaricomycetidae</taxon>
        <taxon>Boletales</taxon>
        <taxon>Boletales incertae sedis</taxon>
        <taxon>Leucogyrophana</taxon>
    </lineage>
</organism>
<reference evidence="1" key="1">
    <citation type="journal article" date="2021" name="New Phytol.">
        <title>Evolutionary innovations through gain and loss of genes in the ectomycorrhizal Boletales.</title>
        <authorList>
            <person name="Wu G."/>
            <person name="Miyauchi S."/>
            <person name="Morin E."/>
            <person name="Kuo A."/>
            <person name="Drula E."/>
            <person name="Varga T."/>
            <person name="Kohler A."/>
            <person name="Feng B."/>
            <person name="Cao Y."/>
            <person name="Lipzen A."/>
            <person name="Daum C."/>
            <person name="Hundley H."/>
            <person name="Pangilinan J."/>
            <person name="Johnson J."/>
            <person name="Barry K."/>
            <person name="LaButti K."/>
            <person name="Ng V."/>
            <person name="Ahrendt S."/>
            <person name="Min B."/>
            <person name="Choi I.G."/>
            <person name="Park H."/>
            <person name="Plett J.M."/>
            <person name="Magnuson J."/>
            <person name="Spatafora J.W."/>
            <person name="Nagy L.G."/>
            <person name="Henrissat B."/>
            <person name="Grigoriev I.V."/>
            <person name="Yang Z.L."/>
            <person name="Xu J."/>
            <person name="Martin F.M."/>
        </authorList>
    </citation>
    <scope>NUCLEOTIDE SEQUENCE</scope>
    <source>
        <strain evidence="1">KUC20120723A-06</strain>
    </source>
</reference>
<dbReference type="Proteomes" id="UP000790709">
    <property type="component" value="Unassembled WGS sequence"/>
</dbReference>
<sequence length="440" mass="48870">MRDIALSGGGGLQVLLRELRPVVVQSQKAAHGALTSLFQRTRFDTTCVLLDEAERSKHLLNGLEKACKEALLGEDARALCPEVTVSSMLKEWGNALLKFFQFFEETSSKPVEQGVLYSLPSDWWDGALSDVTKPISRNDELVFEFLTLGRNEFICYFIRGVCLSFLKEVAQEGGEVSSVVKAVCEDTLVAESAALAIKSRPEKPLIRCEGCEKSAEELEPDTRFMVCSTCKAKLNFSLHYCSQKCQKDDWCMHRMHCGKKAVSKCLPGTAGDIIWGAPQLPAFYREQFNLAGGGPVDLADLGPGTPQFVRSAALQRQAAMLEADKAADYFLFDASGEPVRVVIDEHIMKAAFRFVRMNAMSRAERKMSEYFAQYLIKVMGAHPGLGRDVILRQFAEEYGDDVGEKLEVLEKKLPGEVLLERMANGLTKMGPRVMNLIQKS</sequence>
<comment type="caution">
    <text evidence="1">The sequence shown here is derived from an EMBL/GenBank/DDBJ whole genome shotgun (WGS) entry which is preliminary data.</text>
</comment>
<dbReference type="EMBL" id="MU266573">
    <property type="protein sequence ID" value="KAH7920540.1"/>
    <property type="molecule type" value="Genomic_DNA"/>
</dbReference>
<name>A0ACB8B4U3_9AGAM</name>
<evidence type="ECO:0000313" key="1">
    <source>
        <dbReference type="EMBL" id="KAH7920540.1"/>
    </source>
</evidence>